<organism evidence="1 2">
    <name type="scientific">Dentiscutata heterogama</name>
    <dbReference type="NCBI Taxonomy" id="1316150"/>
    <lineage>
        <taxon>Eukaryota</taxon>
        <taxon>Fungi</taxon>
        <taxon>Fungi incertae sedis</taxon>
        <taxon>Mucoromycota</taxon>
        <taxon>Glomeromycotina</taxon>
        <taxon>Glomeromycetes</taxon>
        <taxon>Diversisporales</taxon>
        <taxon>Gigasporaceae</taxon>
        <taxon>Dentiscutata</taxon>
    </lineage>
</organism>
<accession>A0ACA9LFZ9</accession>
<sequence length="103" mass="11935">MVSQNNATPSIPNQAMPNNIDPINFGKYDFLLSQLTDEELQIIRNPPLTLSLTIEEFFAPAKRPTKNPNPPRSLNIKAEEKVKRFFQILAKLHKLYHELKYPF</sequence>
<dbReference type="Proteomes" id="UP000789702">
    <property type="component" value="Unassembled WGS sequence"/>
</dbReference>
<comment type="caution">
    <text evidence="1">The sequence shown here is derived from an EMBL/GenBank/DDBJ whole genome shotgun (WGS) entry which is preliminary data.</text>
</comment>
<reference evidence="1" key="1">
    <citation type="submission" date="2021-06" db="EMBL/GenBank/DDBJ databases">
        <authorList>
            <person name="Kallberg Y."/>
            <person name="Tangrot J."/>
            <person name="Rosling A."/>
        </authorList>
    </citation>
    <scope>NUCLEOTIDE SEQUENCE</scope>
    <source>
        <strain evidence="1">IL203A</strain>
    </source>
</reference>
<evidence type="ECO:0000313" key="2">
    <source>
        <dbReference type="Proteomes" id="UP000789702"/>
    </source>
</evidence>
<evidence type="ECO:0000313" key="1">
    <source>
        <dbReference type="EMBL" id="CAG8528535.1"/>
    </source>
</evidence>
<protein>
    <submittedName>
        <fullName evidence="1">9571_t:CDS:1</fullName>
    </submittedName>
</protein>
<proteinExistence type="predicted"/>
<keyword evidence="2" id="KW-1185">Reference proteome</keyword>
<gene>
    <name evidence="1" type="ORF">DHETER_LOCUS4259</name>
</gene>
<feature type="non-terminal residue" evidence="1">
    <location>
        <position position="103"/>
    </location>
</feature>
<dbReference type="EMBL" id="CAJVPU010004145">
    <property type="protein sequence ID" value="CAG8528535.1"/>
    <property type="molecule type" value="Genomic_DNA"/>
</dbReference>
<name>A0ACA9LFZ9_9GLOM</name>